<dbReference type="PANTHER" id="PTHR47566:SF1">
    <property type="entry name" value="PROTEIN NUD1"/>
    <property type="match status" value="1"/>
</dbReference>
<dbReference type="Pfam" id="PF24595">
    <property type="entry name" value="DUF7619"/>
    <property type="match status" value="1"/>
</dbReference>
<dbReference type="InterPro" id="IPR032675">
    <property type="entry name" value="LRR_dom_sf"/>
</dbReference>
<dbReference type="NCBIfam" id="TIGR04183">
    <property type="entry name" value="Por_Secre_tail"/>
    <property type="match status" value="1"/>
</dbReference>
<evidence type="ECO:0000259" key="5">
    <source>
        <dbReference type="Pfam" id="PF24595"/>
    </source>
</evidence>
<protein>
    <submittedName>
        <fullName evidence="6">T9SS type A sorting domain-containing protein</fullName>
    </submittedName>
</protein>
<evidence type="ECO:0000313" key="6">
    <source>
        <dbReference type="EMBL" id="MFB9096506.1"/>
    </source>
</evidence>
<comment type="caution">
    <text evidence="6">The sequence shown here is derived from an EMBL/GenBank/DDBJ whole genome shotgun (WGS) entry which is preliminary data.</text>
</comment>
<organism evidence="6 7">
    <name type="scientific">Flavobacterium jumunjinense</name>
    <dbReference type="NCBI Taxonomy" id="998845"/>
    <lineage>
        <taxon>Bacteria</taxon>
        <taxon>Pseudomonadati</taxon>
        <taxon>Bacteroidota</taxon>
        <taxon>Flavobacteriia</taxon>
        <taxon>Flavobacteriales</taxon>
        <taxon>Flavobacteriaceae</taxon>
        <taxon>Flavobacterium</taxon>
    </lineage>
</organism>
<dbReference type="Gene3D" id="3.80.10.10">
    <property type="entry name" value="Ribonuclease Inhibitor"/>
    <property type="match status" value="1"/>
</dbReference>
<evidence type="ECO:0000256" key="3">
    <source>
        <dbReference type="ARBA" id="ARBA00022737"/>
    </source>
</evidence>
<keyword evidence="1" id="KW-0433">Leucine-rich repeat</keyword>
<dbReference type="InterPro" id="IPR052574">
    <property type="entry name" value="CDIRP"/>
</dbReference>
<evidence type="ECO:0000256" key="2">
    <source>
        <dbReference type="ARBA" id="ARBA00022729"/>
    </source>
</evidence>
<keyword evidence="7" id="KW-1185">Reference proteome</keyword>
<sequence length="676" mass="75593">MKRIYFLLFVLFGLHIQGQIVNIPDANFKAKLTTLGIDTNNDGNIQVSEAHQVTYLNVSDQNITNLTGINEFINLTFLNCAGNSIITLNLDGLNNLIELNCTNSHIASMSLNGLINLKKITCIANQLITFDASDLISLEELYCDSNELTTLNLNNSKKLKKIYCWGNELESLFLKNGSIETSISIMDNPNLSYICCDDDQVNQLELLTTQNGILNCNVNSYCSFTPGGTFYEITGNSKFDSNNNGCDNLDYNYSNLKFNQTVSNNLVGVYITNQSGNYYIPVQAGSHTITPNLENPNYFTISPTNITVDFPTQTSPFTQDFCVTANGINHDVEVIVLSLVPARPGFDAKYKIIYRNKGNQVENGAITFTYNNAVLDYVSANPVFDSQGTDTFTWNYANLELFETREIEVVFNVNSPMETPAVNNGDQLNFTAQITPMVTDEVLYDNTSAIKQTVVGSYDPNDKTCLEGETVGPDMIGEYVHYLIRFENTGTYPAENVVVKDMIDVSKFDLATLIPLKGSHEFYTRIKDNKVEFIFENINLDFNDATNDGYVAFKIKTKSTLVLGDTFSNDANIYFDYNFPITTNTYTTTIQALSIQDFDFNSKFTLYPNPVQDVLHFNSKENLEIQSVEIYNMLGQIVISVPNSTTSVDVSSLKSGNYFIKVNTEQGISNTKFIKE</sequence>
<dbReference type="InterPro" id="IPR055353">
    <property type="entry name" value="DUF7619"/>
</dbReference>
<dbReference type="Pfam" id="PF18962">
    <property type="entry name" value="Por_Secre_tail"/>
    <property type="match status" value="1"/>
</dbReference>
<dbReference type="NCBIfam" id="TIGR01451">
    <property type="entry name" value="B_ant_repeat"/>
    <property type="match status" value="1"/>
</dbReference>
<gene>
    <name evidence="6" type="ORF">ACFFVF_08275</name>
</gene>
<dbReference type="SUPFAM" id="SSF52058">
    <property type="entry name" value="L domain-like"/>
    <property type="match status" value="1"/>
</dbReference>
<evidence type="ECO:0000256" key="1">
    <source>
        <dbReference type="ARBA" id="ARBA00022614"/>
    </source>
</evidence>
<dbReference type="InterPro" id="IPR026444">
    <property type="entry name" value="Secre_tail"/>
</dbReference>
<dbReference type="RefSeq" id="WP_236455654.1">
    <property type="nucleotide sequence ID" value="NZ_CBCSGE010000002.1"/>
</dbReference>
<dbReference type="PANTHER" id="PTHR47566">
    <property type="match status" value="1"/>
</dbReference>
<reference evidence="6 7" key="1">
    <citation type="submission" date="2024-09" db="EMBL/GenBank/DDBJ databases">
        <authorList>
            <person name="Sun Q."/>
            <person name="Mori K."/>
        </authorList>
    </citation>
    <scope>NUCLEOTIDE SEQUENCE [LARGE SCALE GENOMIC DNA]</scope>
    <source>
        <strain evidence="6 7">CECT 7955</strain>
    </source>
</reference>
<feature type="domain" description="Secretion system C-terminal sorting" evidence="4">
    <location>
        <begin position="606"/>
        <end position="674"/>
    </location>
</feature>
<dbReference type="EMBL" id="JBHMEY010000018">
    <property type="protein sequence ID" value="MFB9096506.1"/>
    <property type="molecule type" value="Genomic_DNA"/>
</dbReference>
<evidence type="ECO:0000259" key="4">
    <source>
        <dbReference type="Pfam" id="PF18962"/>
    </source>
</evidence>
<evidence type="ECO:0000313" key="7">
    <source>
        <dbReference type="Proteomes" id="UP001589607"/>
    </source>
</evidence>
<proteinExistence type="predicted"/>
<accession>A0ABV5GMC0</accession>
<feature type="domain" description="DUF7619" evidence="5">
    <location>
        <begin position="459"/>
        <end position="589"/>
    </location>
</feature>
<keyword evidence="2" id="KW-0732">Signal</keyword>
<keyword evidence="3" id="KW-0677">Repeat</keyword>
<name>A0ABV5GMC0_9FLAO</name>
<dbReference type="InterPro" id="IPR047589">
    <property type="entry name" value="DUF11_rpt"/>
</dbReference>
<dbReference type="Proteomes" id="UP001589607">
    <property type="component" value="Unassembled WGS sequence"/>
</dbReference>